<name>A0A9W6KR71_9ACTN</name>
<proteinExistence type="predicted"/>
<keyword evidence="1" id="KW-0732">Signal</keyword>
<dbReference type="Proteomes" id="UP001143480">
    <property type="component" value="Unassembled WGS sequence"/>
</dbReference>
<evidence type="ECO:0000313" key="3">
    <source>
        <dbReference type="Proteomes" id="UP001143480"/>
    </source>
</evidence>
<reference evidence="2" key="2">
    <citation type="submission" date="2023-01" db="EMBL/GenBank/DDBJ databases">
        <authorList>
            <person name="Sun Q."/>
            <person name="Evtushenko L."/>
        </authorList>
    </citation>
    <scope>NUCLEOTIDE SEQUENCE</scope>
    <source>
        <strain evidence="2">VKM Ac-1321</strain>
    </source>
</reference>
<evidence type="ECO:0000256" key="1">
    <source>
        <dbReference type="SAM" id="SignalP"/>
    </source>
</evidence>
<dbReference type="AlphaFoldDB" id="A0A9W6KR71"/>
<keyword evidence="3" id="KW-1185">Reference proteome</keyword>
<accession>A0A9W6KR71</accession>
<sequence>MVRRLLPLLVVALCAAALLQAMRPAVYSARTGARDVFTDAYAPAAPIREQLEYIGDELGRQVPAGSRVGFADVTPEWRMRLTQLATMHGIPVVLDNADLEVRLAFDERAPHGVRVSTRKVVAG</sequence>
<organism evidence="2 3">
    <name type="scientific">Dactylosporangium matsuzakiense</name>
    <dbReference type="NCBI Taxonomy" id="53360"/>
    <lineage>
        <taxon>Bacteria</taxon>
        <taxon>Bacillati</taxon>
        <taxon>Actinomycetota</taxon>
        <taxon>Actinomycetes</taxon>
        <taxon>Micromonosporales</taxon>
        <taxon>Micromonosporaceae</taxon>
        <taxon>Dactylosporangium</taxon>
    </lineage>
</organism>
<reference evidence="2" key="1">
    <citation type="journal article" date="2014" name="Int. J. Syst. Evol. Microbiol.">
        <title>Complete genome sequence of Corynebacterium casei LMG S-19264T (=DSM 44701T), isolated from a smear-ripened cheese.</title>
        <authorList>
            <consortium name="US DOE Joint Genome Institute (JGI-PGF)"/>
            <person name="Walter F."/>
            <person name="Albersmeier A."/>
            <person name="Kalinowski J."/>
            <person name="Ruckert C."/>
        </authorList>
    </citation>
    <scope>NUCLEOTIDE SEQUENCE</scope>
    <source>
        <strain evidence="2">VKM Ac-1321</strain>
    </source>
</reference>
<dbReference type="RefSeq" id="WP_261964136.1">
    <property type="nucleotide sequence ID" value="NZ_BAAAXA010000003.1"/>
</dbReference>
<evidence type="ECO:0000313" key="2">
    <source>
        <dbReference type="EMBL" id="GLL05149.1"/>
    </source>
</evidence>
<feature type="signal peptide" evidence="1">
    <location>
        <begin position="1"/>
        <end position="21"/>
    </location>
</feature>
<comment type="caution">
    <text evidence="2">The sequence shown here is derived from an EMBL/GenBank/DDBJ whole genome shotgun (WGS) entry which is preliminary data.</text>
</comment>
<dbReference type="EMBL" id="BSFP01000054">
    <property type="protein sequence ID" value="GLL05149.1"/>
    <property type="molecule type" value="Genomic_DNA"/>
</dbReference>
<feature type="chain" id="PRO_5040885711" evidence="1">
    <location>
        <begin position="22"/>
        <end position="123"/>
    </location>
</feature>
<protein>
    <submittedName>
        <fullName evidence="2">Uncharacterized protein</fullName>
    </submittedName>
</protein>
<gene>
    <name evidence="2" type="ORF">GCM10017581_068960</name>
</gene>